<keyword evidence="1" id="KW-0808">Transferase</keyword>
<comment type="caution">
    <text evidence="1">The sequence shown here is derived from an EMBL/GenBank/DDBJ whole genome shotgun (WGS) entry which is preliminary data.</text>
</comment>
<keyword evidence="1" id="KW-0548">Nucleotidyltransferase</keyword>
<reference evidence="1 2" key="1">
    <citation type="submission" date="2021-06" db="EMBL/GenBank/DDBJ databases">
        <title>Caerostris darwini draft genome.</title>
        <authorList>
            <person name="Kono N."/>
            <person name="Arakawa K."/>
        </authorList>
    </citation>
    <scope>NUCLEOTIDE SEQUENCE [LARGE SCALE GENOMIC DNA]</scope>
</reference>
<dbReference type="SUPFAM" id="SSF53098">
    <property type="entry name" value="Ribonuclease H-like"/>
    <property type="match status" value="1"/>
</dbReference>
<keyword evidence="1" id="KW-0695">RNA-directed DNA polymerase</keyword>
<evidence type="ECO:0000313" key="2">
    <source>
        <dbReference type="Proteomes" id="UP001054837"/>
    </source>
</evidence>
<name>A0AAV4T2Q1_9ARAC</name>
<sequence>MCRNPNRRSMPRSIISGNGAKFISYVLHQIYFILYIRKKLIPIYFPQADLVEPKNRDLKPRLAIPVGDEHDSWHSKLPFIRNDMNTAICETMGDTPTFLQFHRELRAVDEVV</sequence>
<accession>A0AAV4T2Q1</accession>
<dbReference type="GO" id="GO:0003964">
    <property type="term" value="F:RNA-directed DNA polymerase activity"/>
    <property type="evidence" value="ECO:0007669"/>
    <property type="project" value="UniProtKB-KW"/>
</dbReference>
<dbReference type="GO" id="GO:0003676">
    <property type="term" value="F:nucleic acid binding"/>
    <property type="evidence" value="ECO:0007669"/>
    <property type="project" value="InterPro"/>
</dbReference>
<dbReference type="AlphaFoldDB" id="A0AAV4T2Q1"/>
<dbReference type="InterPro" id="IPR012337">
    <property type="entry name" value="RNaseH-like_sf"/>
</dbReference>
<dbReference type="Proteomes" id="UP001054837">
    <property type="component" value="Unassembled WGS sequence"/>
</dbReference>
<gene>
    <name evidence="1" type="primary">TY3B-G_409</name>
    <name evidence="1" type="ORF">CDAR_279101</name>
</gene>
<proteinExistence type="predicted"/>
<protein>
    <submittedName>
        <fullName evidence="1">Reverse transcriptase</fullName>
    </submittedName>
</protein>
<dbReference type="Gene3D" id="3.30.420.10">
    <property type="entry name" value="Ribonuclease H-like superfamily/Ribonuclease H"/>
    <property type="match status" value="1"/>
</dbReference>
<keyword evidence="2" id="KW-1185">Reference proteome</keyword>
<organism evidence="1 2">
    <name type="scientific">Caerostris darwini</name>
    <dbReference type="NCBI Taxonomy" id="1538125"/>
    <lineage>
        <taxon>Eukaryota</taxon>
        <taxon>Metazoa</taxon>
        <taxon>Ecdysozoa</taxon>
        <taxon>Arthropoda</taxon>
        <taxon>Chelicerata</taxon>
        <taxon>Arachnida</taxon>
        <taxon>Araneae</taxon>
        <taxon>Araneomorphae</taxon>
        <taxon>Entelegynae</taxon>
        <taxon>Araneoidea</taxon>
        <taxon>Araneidae</taxon>
        <taxon>Caerostris</taxon>
    </lineage>
</organism>
<evidence type="ECO:0000313" key="1">
    <source>
        <dbReference type="EMBL" id="GIY39616.1"/>
    </source>
</evidence>
<dbReference type="InterPro" id="IPR036397">
    <property type="entry name" value="RNaseH_sf"/>
</dbReference>
<dbReference type="EMBL" id="BPLQ01008826">
    <property type="protein sequence ID" value="GIY39616.1"/>
    <property type="molecule type" value="Genomic_DNA"/>
</dbReference>